<keyword evidence="1" id="KW-0732">Signal</keyword>
<dbReference type="Proteomes" id="UP001374579">
    <property type="component" value="Unassembled WGS sequence"/>
</dbReference>
<protein>
    <submittedName>
        <fullName evidence="2">Uncharacterized protein</fullName>
    </submittedName>
</protein>
<name>A0AAN9AML1_9CAEN</name>
<reference evidence="2 3" key="1">
    <citation type="submission" date="2024-02" db="EMBL/GenBank/DDBJ databases">
        <title>Chromosome-scale genome assembly of the rough periwinkle Littorina saxatilis.</title>
        <authorList>
            <person name="De Jode A."/>
            <person name="Faria R."/>
            <person name="Formenti G."/>
            <person name="Sims Y."/>
            <person name="Smith T.P."/>
            <person name="Tracey A."/>
            <person name="Wood J.M.D."/>
            <person name="Zagrodzka Z.B."/>
            <person name="Johannesson K."/>
            <person name="Butlin R.K."/>
            <person name="Leder E.H."/>
        </authorList>
    </citation>
    <scope>NUCLEOTIDE SEQUENCE [LARGE SCALE GENOMIC DNA]</scope>
    <source>
        <strain evidence="2">Snail1</strain>
        <tissue evidence="2">Muscle</tissue>
    </source>
</reference>
<comment type="caution">
    <text evidence="2">The sequence shown here is derived from an EMBL/GenBank/DDBJ whole genome shotgun (WGS) entry which is preliminary data.</text>
</comment>
<feature type="signal peptide" evidence="1">
    <location>
        <begin position="1"/>
        <end position="21"/>
    </location>
</feature>
<sequence length="537" mass="59567">MDSVMCLVWPALFAVFMQVAADSHTSPCNPGLNSVECLAAVKQVMADDNRFWFGTNYSIACPPSSVSAICNNNDKTHTSIITRMRVNDDNSTDTIKQVLNVTFDVPAGSYQSCGNTYQVPAVTQTLDPTQPTNISLWSADHLPHVSWTAEDNKIYSLIVWDAGAILLHGVMYNIRGSNIDNALTAYNYRGPKNPVDRDQPYVFLLYEQEAELIPANITNALIAFLSENRFIAPDKIVNIASLSGPVGVSVLTVKADPYSTEYMKQNRIVNNCPVKLTPMFAALPLSYNVSDVRLLSSVDVTFTSPEISFRSCCHDVTIESNSRMTNPMGNGRIWPVYTRHVPSIAFTPLSFFDTFYYMKNHYTLLLLDVTDDLAMTSDPDTLVHWQVVNIRQGDLTYGDTTLPYKAPLPLTDRTLMFLLLQQSMGVNVSDLAKFTGDSCPQHLLHRCHFNLTAFITQLGMKIEGASWFVTSPDLYSRQQAVLENLQPEASACLGVPEYSSPCQTAADTCSNGVEMTKRVSVMTLWQCGLVLAFMARV</sequence>
<dbReference type="InterPro" id="IPR036610">
    <property type="entry name" value="PEBP-like_sf"/>
</dbReference>
<dbReference type="InterPro" id="IPR008914">
    <property type="entry name" value="PEBP"/>
</dbReference>
<organism evidence="2 3">
    <name type="scientific">Littorina saxatilis</name>
    <dbReference type="NCBI Taxonomy" id="31220"/>
    <lineage>
        <taxon>Eukaryota</taxon>
        <taxon>Metazoa</taxon>
        <taxon>Spiralia</taxon>
        <taxon>Lophotrochozoa</taxon>
        <taxon>Mollusca</taxon>
        <taxon>Gastropoda</taxon>
        <taxon>Caenogastropoda</taxon>
        <taxon>Littorinimorpha</taxon>
        <taxon>Littorinoidea</taxon>
        <taxon>Littorinidae</taxon>
        <taxon>Littorina</taxon>
    </lineage>
</organism>
<dbReference type="Pfam" id="PF01161">
    <property type="entry name" value="PBP"/>
    <property type="match status" value="1"/>
</dbReference>
<keyword evidence="3" id="KW-1185">Reference proteome</keyword>
<evidence type="ECO:0000256" key="1">
    <source>
        <dbReference type="SAM" id="SignalP"/>
    </source>
</evidence>
<dbReference type="SUPFAM" id="SSF49777">
    <property type="entry name" value="PEBP-like"/>
    <property type="match status" value="2"/>
</dbReference>
<gene>
    <name evidence="2" type="ORF">V1264_024839</name>
</gene>
<feature type="chain" id="PRO_5042840823" evidence="1">
    <location>
        <begin position="22"/>
        <end position="537"/>
    </location>
</feature>
<proteinExistence type="predicted"/>
<evidence type="ECO:0000313" key="3">
    <source>
        <dbReference type="Proteomes" id="UP001374579"/>
    </source>
</evidence>
<evidence type="ECO:0000313" key="2">
    <source>
        <dbReference type="EMBL" id="KAK7089708.1"/>
    </source>
</evidence>
<dbReference type="Gene3D" id="3.90.280.10">
    <property type="entry name" value="PEBP-like"/>
    <property type="match status" value="2"/>
</dbReference>
<dbReference type="EMBL" id="JBAMIC010000782">
    <property type="protein sequence ID" value="KAK7089708.1"/>
    <property type="molecule type" value="Genomic_DNA"/>
</dbReference>
<accession>A0AAN9AML1</accession>
<dbReference type="AlphaFoldDB" id="A0AAN9AML1"/>